<sequence length="58" mass="6332">MGESTGLRDPKAEKFGAPVRTCIDRDKYLKLDAGLAVMRSGLDVESLNAQALKLKLKL</sequence>
<dbReference type="Proteomes" id="UP000030671">
    <property type="component" value="Unassembled WGS sequence"/>
</dbReference>
<accession>W4KKB7</accession>
<dbReference type="HOGENOM" id="CLU_2979353_0_0_1"/>
<gene>
    <name evidence="1" type="ORF">HETIRDRAFT_100305</name>
</gene>
<dbReference type="AlphaFoldDB" id="W4KKB7"/>
<keyword evidence="2" id="KW-1185">Reference proteome</keyword>
<dbReference type="EMBL" id="KI925455">
    <property type="protein sequence ID" value="ETW86169.1"/>
    <property type="molecule type" value="Genomic_DNA"/>
</dbReference>
<name>W4KKB7_HETIT</name>
<dbReference type="InParanoid" id="W4KKB7"/>
<evidence type="ECO:0000313" key="2">
    <source>
        <dbReference type="Proteomes" id="UP000030671"/>
    </source>
</evidence>
<protein>
    <submittedName>
        <fullName evidence="1">Uncharacterized protein</fullName>
    </submittedName>
</protein>
<dbReference type="GeneID" id="20665680"/>
<reference evidence="1 2" key="1">
    <citation type="journal article" date="2012" name="New Phytol.">
        <title>Insight into trade-off between wood decay and parasitism from the genome of a fungal forest pathogen.</title>
        <authorList>
            <person name="Olson A."/>
            <person name="Aerts A."/>
            <person name="Asiegbu F."/>
            <person name="Belbahri L."/>
            <person name="Bouzid O."/>
            <person name="Broberg A."/>
            <person name="Canback B."/>
            <person name="Coutinho P.M."/>
            <person name="Cullen D."/>
            <person name="Dalman K."/>
            <person name="Deflorio G."/>
            <person name="van Diepen L.T."/>
            <person name="Dunand C."/>
            <person name="Duplessis S."/>
            <person name="Durling M."/>
            <person name="Gonthier P."/>
            <person name="Grimwood J."/>
            <person name="Fossdal C.G."/>
            <person name="Hansson D."/>
            <person name="Henrissat B."/>
            <person name="Hietala A."/>
            <person name="Himmelstrand K."/>
            <person name="Hoffmeister D."/>
            <person name="Hogberg N."/>
            <person name="James T.Y."/>
            <person name="Karlsson M."/>
            <person name="Kohler A."/>
            <person name="Kues U."/>
            <person name="Lee Y.H."/>
            <person name="Lin Y.C."/>
            <person name="Lind M."/>
            <person name="Lindquist E."/>
            <person name="Lombard V."/>
            <person name="Lucas S."/>
            <person name="Lunden K."/>
            <person name="Morin E."/>
            <person name="Murat C."/>
            <person name="Park J."/>
            <person name="Raffaello T."/>
            <person name="Rouze P."/>
            <person name="Salamov A."/>
            <person name="Schmutz J."/>
            <person name="Solheim H."/>
            <person name="Stahlberg J."/>
            <person name="Velez H."/>
            <person name="de Vries R.P."/>
            <person name="Wiebenga A."/>
            <person name="Woodward S."/>
            <person name="Yakovlev I."/>
            <person name="Garbelotto M."/>
            <person name="Martin F."/>
            <person name="Grigoriev I.V."/>
            <person name="Stenlid J."/>
        </authorList>
    </citation>
    <scope>NUCLEOTIDE SEQUENCE [LARGE SCALE GENOMIC DNA]</scope>
    <source>
        <strain evidence="1 2">TC 32-1</strain>
    </source>
</reference>
<dbReference type="KEGG" id="hir:HETIRDRAFT_100305"/>
<dbReference type="RefSeq" id="XP_009542937.1">
    <property type="nucleotide sequence ID" value="XM_009544642.1"/>
</dbReference>
<evidence type="ECO:0000313" key="1">
    <source>
        <dbReference type="EMBL" id="ETW86169.1"/>
    </source>
</evidence>
<proteinExistence type="predicted"/>
<organism evidence="1 2">
    <name type="scientific">Heterobasidion irregulare (strain TC 32-1)</name>
    <dbReference type="NCBI Taxonomy" id="747525"/>
    <lineage>
        <taxon>Eukaryota</taxon>
        <taxon>Fungi</taxon>
        <taxon>Dikarya</taxon>
        <taxon>Basidiomycota</taxon>
        <taxon>Agaricomycotina</taxon>
        <taxon>Agaricomycetes</taxon>
        <taxon>Russulales</taxon>
        <taxon>Bondarzewiaceae</taxon>
        <taxon>Heterobasidion</taxon>
        <taxon>Heterobasidion annosum species complex</taxon>
    </lineage>
</organism>